<dbReference type="FunFam" id="3.40.50.300:FF:000533">
    <property type="entry name" value="Helicase, Snf2 family"/>
    <property type="match status" value="1"/>
</dbReference>
<evidence type="ECO:0000313" key="4">
    <source>
        <dbReference type="EMBL" id="SJZ87031.1"/>
    </source>
</evidence>
<gene>
    <name evidence="4" type="ORF">SAMN02745673_01651</name>
</gene>
<dbReference type="InterPro" id="IPR022138">
    <property type="entry name" value="DUF3670"/>
</dbReference>
<dbReference type="AlphaFoldDB" id="A0A1T4P6K4"/>
<dbReference type="Gene3D" id="3.40.50.10810">
    <property type="entry name" value="Tandem AAA-ATPase domain"/>
    <property type="match status" value="1"/>
</dbReference>
<dbReference type="Gene3D" id="3.40.50.300">
    <property type="entry name" value="P-loop containing nucleotide triphosphate hydrolases"/>
    <property type="match status" value="1"/>
</dbReference>
<keyword evidence="4" id="KW-0067">ATP-binding</keyword>
<evidence type="ECO:0000259" key="3">
    <source>
        <dbReference type="PROSITE" id="PS51194"/>
    </source>
</evidence>
<protein>
    <submittedName>
        <fullName evidence="4">Superfamily II DNA or RNA helicase, SNF2 family</fullName>
    </submittedName>
</protein>
<keyword evidence="4" id="KW-0547">Nucleotide-binding</keyword>
<dbReference type="STRING" id="1122192.SAMN02745673_01651"/>
<dbReference type="InterPro" id="IPR027417">
    <property type="entry name" value="P-loop_NTPase"/>
</dbReference>
<dbReference type="PROSITE" id="PS51194">
    <property type="entry name" value="HELICASE_CTER"/>
    <property type="match status" value="1"/>
</dbReference>
<dbReference type="SUPFAM" id="SSF52540">
    <property type="entry name" value="P-loop containing nucleoside triphosphate hydrolases"/>
    <property type="match status" value="2"/>
</dbReference>
<dbReference type="SMART" id="SM00490">
    <property type="entry name" value="HELICc"/>
    <property type="match status" value="1"/>
</dbReference>
<dbReference type="Proteomes" id="UP000190637">
    <property type="component" value="Unassembled WGS sequence"/>
</dbReference>
<dbReference type="EMBL" id="FUWS01000004">
    <property type="protein sequence ID" value="SJZ87031.1"/>
    <property type="molecule type" value="Genomic_DNA"/>
</dbReference>
<dbReference type="OrthoDB" id="9760715at2"/>
<dbReference type="Pfam" id="PF00176">
    <property type="entry name" value="SNF2-rel_dom"/>
    <property type="match status" value="1"/>
</dbReference>
<evidence type="ECO:0000259" key="2">
    <source>
        <dbReference type="PROSITE" id="PS51192"/>
    </source>
</evidence>
<evidence type="ECO:0000256" key="1">
    <source>
        <dbReference type="ARBA" id="ARBA00022801"/>
    </source>
</evidence>
<dbReference type="InterPro" id="IPR001650">
    <property type="entry name" value="Helicase_C-like"/>
</dbReference>
<dbReference type="CDD" id="cd18012">
    <property type="entry name" value="DEXQc_arch_SWI2_SNF2"/>
    <property type="match status" value="1"/>
</dbReference>
<feature type="domain" description="Helicase ATP-binding" evidence="2">
    <location>
        <begin position="538"/>
        <end position="700"/>
    </location>
</feature>
<evidence type="ECO:0000313" key="5">
    <source>
        <dbReference type="Proteomes" id="UP000190637"/>
    </source>
</evidence>
<keyword evidence="5" id="KW-1185">Reference proteome</keyword>
<dbReference type="PROSITE" id="PS51192">
    <property type="entry name" value="HELICASE_ATP_BIND_1"/>
    <property type="match status" value="1"/>
</dbReference>
<organism evidence="4 5">
    <name type="scientific">Marinactinospora thermotolerans DSM 45154</name>
    <dbReference type="NCBI Taxonomy" id="1122192"/>
    <lineage>
        <taxon>Bacteria</taxon>
        <taxon>Bacillati</taxon>
        <taxon>Actinomycetota</taxon>
        <taxon>Actinomycetes</taxon>
        <taxon>Streptosporangiales</taxon>
        <taxon>Nocardiopsidaceae</taxon>
        <taxon>Marinactinospora</taxon>
    </lineage>
</organism>
<sequence>MLVVHALWDTKGMALWAEDSAAPTRTVPQAAVRPHPYAASAKALRAALRTLAGDDGALAARIADAPIGDLPLLLPGAASRPLPSPALGTPSDPATVRRPALRPWKVPACLLPPVDAATLLSAPHDGASDGLALGPGLRHLSAVAAFAARLTSSGRLLPLVDGEPPSARWRPVLTGPDAAHFTALVRALPPSARAHLDPGDTGGQASALVFDALCALTDAIARARLTVAGPLSAPAWTRPLRRPDPTSGVPVHLAGRTRAWQHEAHRAGASARLLFRLAEPEQDGPATGETWRVEFWVQSGTEPSLQLPLRSLWLGEGAAWLPEGVETGLLRDLARAARYYPALSPVLRELAPEAVETGTGGAHAFIRDVAPRLSAAGFGVVLPQWAGRRSLGLRLTTRERGPGGSGGIGTDDLVDFSLDAVLGEDTIDLDELAELARLKQPLVRVRGRWVEVDPAHLRTALEFLRRRGRGRMRREEALRLAVAPDPGTPLPVRDVDADGALGALLDGSAERHLEPMPTPAGFTGTLRPYQERGAAWLRFLGELGLGAVLADDMGLGKTVQLLALIADEHDRAPAGPTLLVCPVSLVGNWQREAAAFAPNLRVHVHHGPGRPRGNDLARLLGHTDLVVTTYGVVVRDRAELAAMPWRRVVCDEAQAIKNSETRQARAVRELPATSRIALTGTPVENNLGELWSIMEFANPGLLGSAFGFRQAISAKIEADADGVAGREATALLKRLTGPFILRRVKTDRSIISDLPDKLEMTAWCTLTPEQASLYKATVDDMLERVEETEGIERKGLVLATMARLKQICNHPAQFLADGSALTGRSGKLERLELLLEEALAEGDKALCFTQYTSFGDRLAPYLAARLGRRVLWLHGGTPRHRREEMTAHFQETAEPMVFLLSLKAAGTGLNLTAANHVIHIDRWWNPAVEEQATDRAFRIGQRRDVQVRKLVCVGTLEERVDEMIQRKRALAESVVGTGEEWLTELSTEQLREVVRLSPEAVAQ</sequence>
<accession>A0A1T4P6K4</accession>
<feature type="domain" description="Helicase C-terminal" evidence="3">
    <location>
        <begin position="827"/>
        <end position="986"/>
    </location>
</feature>
<keyword evidence="1" id="KW-0378">Hydrolase</keyword>
<dbReference type="InterPro" id="IPR014001">
    <property type="entry name" value="Helicase_ATP-bd"/>
</dbReference>
<dbReference type="PANTHER" id="PTHR10799">
    <property type="entry name" value="SNF2/RAD54 HELICASE FAMILY"/>
    <property type="match status" value="1"/>
</dbReference>
<dbReference type="InterPro" id="IPR038718">
    <property type="entry name" value="SNF2-like_sf"/>
</dbReference>
<dbReference type="RefSeq" id="WP_078761041.1">
    <property type="nucleotide sequence ID" value="NZ_FUWS01000004.1"/>
</dbReference>
<dbReference type="Pfam" id="PF12419">
    <property type="entry name" value="DUF3670"/>
    <property type="match status" value="1"/>
</dbReference>
<dbReference type="GO" id="GO:0005524">
    <property type="term" value="F:ATP binding"/>
    <property type="evidence" value="ECO:0007669"/>
    <property type="project" value="InterPro"/>
</dbReference>
<proteinExistence type="predicted"/>
<name>A0A1T4P6K4_9ACTN</name>
<dbReference type="CDD" id="cd18793">
    <property type="entry name" value="SF2_C_SNF"/>
    <property type="match status" value="1"/>
</dbReference>
<dbReference type="Pfam" id="PF00271">
    <property type="entry name" value="Helicase_C"/>
    <property type="match status" value="1"/>
</dbReference>
<dbReference type="SMART" id="SM00487">
    <property type="entry name" value="DEXDc"/>
    <property type="match status" value="1"/>
</dbReference>
<dbReference type="GO" id="GO:0004386">
    <property type="term" value="F:helicase activity"/>
    <property type="evidence" value="ECO:0007669"/>
    <property type="project" value="UniProtKB-KW"/>
</dbReference>
<dbReference type="InterPro" id="IPR049730">
    <property type="entry name" value="SNF2/RAD54-like_C"/>
</dbReference>
<reference evidence="4 5" key="1">
    <citation type="submission" date="2017-02" db="EMBL/GenBank/DDBJ databases">
        <authorList>
            <person name="Peterson S.W."/>
        </authorList>
    </citation>
    <scope>NUCLEOTIDE SEQUENCE [LARGE SCALE GENOMIC DNA]</scope>
    <source>
        <strain evidence="4 5">DSM 45154</strain>
    </source>
</reference>
<dbReference type="InterPro" id="IPR000330">
    <property type="entry name" value="SNF2_N"/>
</dbReference>
<keyword evidence="4" id="KW-0347">Helicase</keyword>
<dbReference type="GO" id="GO:0016787">
    <property type="term" value="F:hydrolase activity"/>
    <property type="evidence" value="ECO:0007669"/>
    <property type="project" value="UniProtKB-KW"/>
</dbReference>